<dbReference type="eggNOG" id="ENOG5032UZW">
    <property type="taxonomic scope" value="Bacteria"/>
</dbReference>
<feature type="signal peptide" evidence="1">
    <location>
        <begin position="1"/>
        <end position="20"/>
    </location>
</feature>
<evidence type="ECO:0008006" key="4">
    <source>
        <dbReference type="Google" id="ProtNLM"/>
    </source>
</evidence>
<dbReference type="EMBL" id="AVCH01000185">
    <property type="protein sequence ID" value="KFN45219.1"/>
    <property type="molecule type" value="Genomic_DNA"/>
</dbReference>
<protein>
    <recommendedName>
        <fullName evidence="4">Lipoprotein</fullName>
    </recommendedName>
</protein>
<dbReference type="OrthoDB" id="6647798at2"/>
<dbReference type="PROSITE" id="PS51257">
    <property type="entry name" value="PROKAR_LIPOPROTEIN"/>
    <property type="match status" value="1"/>
</dbReference>
<reference evidence="2 3" key="1">
    <citation type="submission" date="2013-09" db="EMBL/GenBank/DDBJ databases">
        <title>Genome sequencing of Arenimonas malthae.</title>
        <authorList>
            <person name="Chen F."/>
            <person name="Wang G."/>
        </authorList>
    </citation>
    <scope>NUCLEOTIDE SEQUENCE [LARGE SCALE GENOMIC DNA]</scope>
    <source>
        <strain evidence="2 3">CC-JY-1</strain>
    </source>
</reference>
<gene>
    <name evidence="2" type="ORF">N790_10315</name>
</gene>
<dbReference type="Proteomes" id="UP000029392">
    <property type="component" value="Unassembled WGS sequence"/>
</dbReference>
<evidence type="ECO:0000313" key="2">
    <source>
        <dbReference type="EMBL" id="KFN45219.1"/>
    </source>
</evidence>
<dbReference type="PATRIC" id="fig|1384054.3.peg.2221"/>
<dbReference type="RefSeq" id="WP_043804460.1">
    <property type="nucleotide sequence ID" value="NZ_AVCH01000185.1"/>
</dbReference>
<evidence type="ECO:0000256" key="1">
    <source>
        <dbReference type="SAM" id="SignalP"/>
    </source>
</evidence>
<name>A0A091B2V6_9GAMM</name>
<accession>A0A091B2V6</accession>
<comment type="caution">
    <text evidence="2">The sequence shown here is derived from an EMBL/GenBank/DDBJ whole genome shotgun (WGS) entry which is preliminary data.</text>
</comment>
<evidence type="ECO:0000313" key="3">
    <source>
        <dbReference type="Proteomes" id="UP000029392"/>
    </source>
</evidence>
<organism evidence="2 3">
    <name type="scientific">Arenimonas malthae CC-JY-1</name>
    <dbReference type="NCBI Taxonomy" id="1384054"/>
    <lineage>
        <taxon>Bacteria</taxon>
        <taxon>Pseudomonadati</taxon>
        <taxon>Pseudomonadota</taxon>
        <taxon>Gammaproteobacteria</taxon>
        <taxon>Lysobacterales</taxon>
        <taxon>Lysobacteraceae</taxon>
        <taxon>Arenimonas</taxon>
    </lineage>
</organism>
<sequence>MNTKHLFAAALAAVVASGCASNSKDISTQYVSPLQYKDYECDSLAMEMSRVSRRVGELQASIDKNAKQDKVATGVGLVLFWPALFFIDGDTPEAAEYARLKGEFEAMQTAASQKQCSIDVQQG</sequence>
<dbReference type="AlphaFoldDB" id="A0A091B2V6"/>
<feature type="chain" id="PRO_5001869190" description="Lipoprotein" evidence="1">
    <location>
        <begin position="21"/>
        <end position="123"/>
    </location>
</feature>
<keyword evidence="1" id="KW-0732">Signal</keyword>
<proteinExistence type="predicted"/>
<keyword evidence="3" id="KW-1185">Reference proteome</keyword>